<keyword evidence="1" id="KW-0812">Transmembrane</keyword>
<keyword evidence="3" id="KW-1185">Reference proteome</keyword>
<feature type="transmembrane region" description="Helical" evidence="1">
    <location>
        <begin position="20"/>
        <end position="43"/>
    </location>
</feature>
<protein>
    <submittedName>
        <fullName evidence="2">Uncharacterized protein</fullName>
    </submittedName>
</protein>
<name>A0ABT8FJ42_9ACTN</name>
<dbReference type="RefSeq" id="WP_300953793.1">
    <property type="nucleotide sequence ID" value="NZ_JAUHJQ010000008.1"/>
</dbReference>
<reference evidence="2" key="1">
    <citation type="submission" date="2023-06" db="EMBL/GenBank/DDBJ databases">
        <title>Draft genome sequence of Nocardioides sp. SOB77.</title>
        <authorList>
            <person name="Zhang G."/>
        </authorList>
    </citation>
    <scope>NUCLEOTIDE SEQUENCE</scope>
    <source>
        <strain evidence="2">SOB77</strain>
    </source>
</reference>
<keyword evidence="1" id="KW-0472">Membrane</keyword>
<dbReference type="EMBL" id="JAUHJQ010000008">
    <property type="protein sequence ID" value="MDN4174698.1"/>
    <property type="molecule type" value="Genomic_DNA"/>
</dbReference>
<comment type="caution">
    <text evidence="2">The sequence shown here is derived from an EMBL/GenBank/DDBJ whole genome shotgun (WGS) entry which is preliminary data.</text>
</comment>
<accession>A0ABT8FJ42</accession>
<keyword evidence="1" id="KW-1133">Transmembrane helix</keyword>
<evidence type="ECO:0000256" key="1">
    <source>
        <dbReference type="SAM" id="Phobius"/>
    </source>
</evidence>
<dbReference type="Proteomes" id="UP001168620">
    <property type="component" value="Unassembled WGS sequence"/>
</dbReference>
<evidence type="ECO:0000313" key="2">
    <source>
        <dbReference type="EMBL" id="MDN4174698.1"/>
    </source>
</evidence>
<organism evidence="2 3">
    <name type="scientific">Nocardioides oceani</name>
    <dbReference type="NCBI Taxonomy" id="3058369"/>
    <lineage>
        <taxon>Bacteria</taxon>
        <taxon>Bacillati</taxon>
        <taxon>Actinomycetota</taxon>
        <taxon>Actinomycetes</taxon>
        <taxon>Propionibacteriales</taxon>
        <taxon>Nocardioidaceae</taxon>
        <taxon>Nocardioides</taxon>
    </lineage>
</organism>
<evidence type="ECO:0000313" key="3">
    <source>
        <dbReference type="Proteomes" id="UP001168620"/>
    </source>
</evidence>
<proteinExistence type="predicted"/>
<gene>
    <name evidence="2" type="ORF">QWY28_17180</name>
</gene>
<sequence length="82" mass="9177">MRALAAAATDAARHEQQTAYMIFIAGGLLMVALMCAHAAWDAARDNRRRGLRRPPRPRRVPGMDVTATERAAHLRTVLRSRR</sequence>